<comment type="caution">
    <text evidence="3">The sequence shown here is derived from an EMBL/GenBank/DDBJ whole genome shotgun (WGS) entry which is preliminary data.</text>
</comment>
<dbReference type="EMBL" id="BPLR01018343">
    <property type="protein sequence ID" value="GIY98832.1"/>
    <property type="molecule type" value="Genomic_DNA"/>
</dbReference>
<feature type="transmembrane region" description="Helical" evidence="2">
    <location>
        <begin position="159"/>
        <end position="180"/>
    </location>
</feature>
<protein>
    <recommendedName>
        <fullName evidence="5">Transmembrane protein</fullName>
    </recommendedName>
</protein>
<name>A0AAV4XUW9_CAEEX</name>
<keyword evidence="4" id="KW-1185">Reference proteome</keyword>
<keyword evidence="2" id="KW-0472">Membrane</keyword>
<feature type="transmembrane region" description="Helical" evidence="2">
    <location>
        <begin position="57"/>
        <end position="81"/>
    </location>
</feature>
<feature type="region of interest" description="Disordered" evidence="1">
    <location>
        <begin position="199"/>
        <end position="232"/>
    </location>
</feature>
<gene>
    <name evidence="3" type="ORF">CEXT_490501</name>
</gene>
<keyword evidence="2" id="KW-1133">Transmembrane helix</keyword>
<organism evidence="3 4">
    <name type="scientific">Caerostris extrusa</name>
    <name type="common">Bark spider</name>
    <name type="synonym">Caerostris bankana</name>
    <dbReference type="NCBI Taxonomy" id="172846"/>
    <lineage>
        <taxon>Eukaryota</taxon>
        <taxon>Metazoa</taxon>
        <taxon>Ecdysozoa</taxon>
        <taxon>Arthropoda</taxon>
        <taxon>Chelicerata</taxon>
        <taxon>Arachnida</taxon>
        <taxon>Araneae</taxon>
        <taxon>Araneomorphae</taxon>
        <taxon>Entelegynae</taxon>
        <taxon>Araneoidea</taxon>
        <taxon>Araneidae</taxon>
        <taxon>Caerostris</taxon>
    </lineage>
</organism>
<feature type="compositionally biased region" description="Basic residues" evidence="1">
    <location>
        <begin position="199"/>
        <end position="209"/>
    </location>
</feature>
<accession>A0AAV4XUW9</accession>
<proteinExistence type="predicted"/>
<evidence type="ECO:0000256" key="1">
    <source>
        <dbReference type="SAM" id="MobiDB-lite"/>
    </source>
</evidence>
<keyword evidence="2" id="KW-0812">Transmembrane</keyword>
<dbReference type="Proteomes" id="UP001054945">
    <property type="component" value="Unassembled WGS sequence"/>
</dbReference>
<dbReference type="AlphaFoldDB" id="A0AAV4XUW9"/>
<sequence>MACVPKRTKRRKKETTVFSYHQKKEQILFQIETFSKMKRSSSRRSSVRVRVGFYRSLFSAVVFCSWLCLKAIVLGGVKLVITFRTIYRSLQRASTQYENTGTLVLKVCALKRTEQRKKKKRQYFLLSNQKKRASPFFQIETFSKMKRSSSRRSSDRGRVAFYWSAISCWCFLVFVSKATVLGELNPERKYRTIGIKGVRPQKNKTKKKEKTVFSPLSSKEKNESLSPDRNIL</sequence>
<reference evidence="3 4" key="1">
    <citation type="submission" date="2021-06" db="EMBL/GenBank/DDBJ databases">
        <title>Caerostris extrusa draft genome.</title>
        <authorList>
            <person name="Kono N."/>
            <person name="Arakawa K."/>
        </authorList>
    </citation>
    <scope>NUCLEOTIDE SEQUENCE [LARGE SCALE GENOMIC DNA]</scope>
</reference>
<evidence type="ECO:0000313" key="4">
    <source>
        <dbReference type="Proteomes" id="UP001054945"/>
    </source>
</evidence>
<evidence type="ECO:0008006" key="5">
    <source>
        <dbReference type="Google" id="ProtNLM"/>
    </source>
</evidence>
<evidence type="ECO:0000313" key="3">
    <source>
        <dbReference type="EMBL" id="GIY98832.1"/>
    </source>
</evidence>
<evidence type="ECO:0000256" key="2">
    <source>
        <dbReference type="SAM" id="Phobius"/>
    </source>
</evidence>